<evidence type="ECO:0000313" key="3">
    <source>
        <dbReference type="EMBL" id="KIM24582.1"/>
    </source>
</evidence>
<organism evidence="3 4">
    <name type="scientific">Serendipita vermifera MAFF 305830</name>
    <dbReference type="NCBI Taxonomy" id="933852"/>
    <lineage>
        <taxon>Eukaryota</taxon>
        <taxon>Fungi</taxon>
        <taxon>Dikarya</taxon>
        <taxon>Basidiomycota</taxon>
        <taxon>Agaricomycotina</taxon>
        <taxon>Agaricomycetes</taxon>
        <taxon>Sebacinales</taxon>
        <taxon>Serendipitaceae</taxon>
        <taxon>Serendipita</taxon>
    </lineage>
</organism>
<feature type="compositionally biased region" description="Pro residues" evidence="1">
    <location>
        <begin position="168"/>
        <end position="185"/>
    </location>
</feature>
<accession>A0A0C2X5J5</accession>
<feature type="compositionally biased region" description="Low complexity" evidence="1">
    <location>
        <begin position="186"/>
        <end position="217"/>
    </location>
</feature>
<evidence type="ECO:0000256" key="2">
    <source>
        <dbReference type="SAM" id="SignalP"/>
    </source>
</evidence>
<name>A0A0C2X5J5_SERVB</name>
<reference evidence="3 4" key="1">
    <citation type="submission" date="2014-04" db="EMBL/GenBank/DDBJ databases">
        <authorList>
            <consortium name="DOE Joint Genome Institute"/>
            <person name="Kuo A."/>
            <person name="Zuccaro A."/>
            <person name="Kohler A."/>
            <person name="Nagy L.G."/>
            <person name="Floudas D."/>
            <person name="Copeland A."/>
            <person name="Barry K.W."/>
            <person name="Cichocki N."/>
            <person name="Veneault-Fourrey C."/>
            <person name="LaButti K."/>
            <person name="Lindquist E.A."/>
            <person name="Lipzen A."/>
            <person name="Lundell T."/>
            <person name="Morin E."/>
            <person name="Murat C."/>
            <person name="Sun H."/>
            <person name="Tunlid A."/>
            <person name="Henrissat B."/>
            <person name="Grigoriev I.V."/>
            <person name="Hibbett D.S."/>
            <person name="Martin F."/>
            <person name="Nordberg H.P."/>
            <person name="Cantor M.N."/>
            <person name="Hua S.X."/>
        </authorList>
    </citation>
    <scope>NUCLEOTIDE SEQUENCE [LARGE SCALE GENOMIC DNA]</scope>
    <source>
        <strain evidence="3 4">MAFF 305830</strain>
    </source>
</reference>
<keyword evidence="4" id="KW-1185">Reference proteome</keyword>
<feature type="region of interest" description="Disordered" evidence="1">
    <location>
        <begin position="160"/>
        <end position="217"/>
    </location>
</feature>
<dbReference type="HOGENOM" id="CLU_1147789_0_0_1"/>
<proteinExistence type="predicted"/>
<protein>
    <recommendedName>
        <fullName evidence="5">Granulins domain-containing protein</fullName>
    </recommendedName>
</protein>
<feature type="chain" id="PRO_5002158741" description="Granulins domain-containing protein" evidence="2">
    <location>
        <begin position="23"/>
        <end position="242"/>
    </location>
</feature>
<reference evidence="4" key="2">
    <citation type="submission" date="2015-01" db="EMBL/GenBank/DDBJ databases">
        <title>Evolutionary Origins and Diversification of the Mycorrhizal Mutualists.</title>
        <authorList>
            <consortium name="DOE Joint Genome Institute"/>
            <consortium name="Mycorrhizal Genomics Consortium"/>
            <person name="Kohler A."/>
            <person name="Kuo A."/>
            <person name="Nagy L.G."/>
            <person name="Floudas D."/>
            <person name="Copeland A."/>
            <person name="Barry K.W."/>
            <person name="Cichocki N."/>
            <person name="Veneault-Fourrey C."/>
            <person name="LaButti K."/>
            <person name="Lindquist E.A."/>
            <person name="Lipzen A."/>
            <person name="Lundell T."/>
            <person name="Morin E."/>
            <person name="Murat C."/>
            <person name="Riley R."/>
            <person name="Ohm R."/>
            <person name="Sun H."/>
            <person name="Tunlid A."/>
            <person name="Henrissat B."/>
            <person name="Grigoriev I.V."/>
            <person name="Hibbett D.S."/>
            <person name="Martin F."/>
        </authorList>
    </citation>
    <scope>NUCLEOTIDE SEQUENCE [LARGE SCALE GENOMIC DNA]</scope>
    <source>
        <strain evidence="4">MAFF 305830</strain>
    </source>
</reference>
<feature type="signal peptide" evidence="2">
    <location>
        <begin position="1"/>
        <end position="22"/>
    </location>
</feature>
<evidence type="ECO:0000256" key="1">
    <source>
        <dbReference type="SAM" id="MobiDB-lite"/>
    </source>
</evidence>
<keyword evidence="2" id="KW-0732">Signal</keyword>
<sequence>MIASSTLKLAVACIGLTTFASGNTLLYTRDPAYELSCTDPTSFPCGPTICCVPEAYCQDVNDVPTCQPPPTTPAPEVCPTDATLVQCAAYSHCCPAGETCSQDATLTPLCNNGPAPGDYTPPTPQELCENTARFWCDLYSICCEGSAACSQDDDGVAQCGQGTTGTPPVTPPPVTPPTQNPPVQNPPNGSSSRSTSATRSSSSSSSSTTATAAGSGNNAVKGASMGVAGALGAAGLAVVLMA</sequence>
<evidence type="ECO:0008006" key="5">
    <source>
        <dbReference type="Google" id="ProtNLM"/>
    </source>
</evidence>
<dbReference type="Proteomes" id="UP000054097">
    <property type="component" value="Unassembled WGS sequence"/>
</dbReference>
<dbReference type="AlphaFoldDB" id="A0A0C2X5J5"/>
<evidence type="ECO:0000313" key="4">
    <source>
        <dbReference type="Proteomes" id="UP000054097"/>
    </source>
</evidence>
<dbReference type="EMBL" id="KN824322">
    <property type="protein sequence ID" value="KIM24582.1"/>
    <property type="molecule type" value="Genomic_DNA"/>
</dbReference>
<gene>
    <name evidence="3" type="ORF">M408DRAFT_231409</name>
</gene>